<dbReference type="EMBL" id="CAEZYO010000002">
    <property type="protein sequence ID" value="CAB4721049.1"/>
    <property type="molecule type" value="Genomic_DNA"/>
</dbReference>
<protein>
    <submittedName>
        <fullName evidence="4">Unannotated protein</fullName>
    </submittedName>
</protein>
<evidence type="ECO:0000313" key="2">
    <source>
        <dbReference type="EMBL" id="CAB4331493.1"/>
    </source>
</evidence>
<evidence type="ECO:0000313" key="4">
    <source>
        <dbReference type="EMBL" id="CAB4817361.1"/>
    </source>
</evidence>
<gene>
    <name evidence="3" type="ORF">UFOPK2731_00128</name>
    <name evidence="4" type="ORF">UFOPK3161_00315</name>
    <name evidence="2" type="ORF">UFOPK3962_00226</name>
    <name evidence="5" type="ORF">UFOPK4427_00216</name>
</gene>
<feature type="transmembrane region" description="Helical" evidence="1">
    <location>
        <begin position="276"/>
        <end position="295"/>
    </location>
</feature>
<dbReference type="EMBL" id="CAFBRY010000003">
    <property type="protein sequence ID" value="CAB5136564.1"/>
    <property type="molecule type" value="Genomic_DNA"/>
</dbReference>
<evidence type="ECO:0000256" key="1">
    <source>
        <dbReference type="SAM" id="Phobius"/>
    </source>
</evidence>
<dbReference type="AlphaFoldDB" id="A0A6J6Z6A7"/>
<sequence length="326" mass="35029">MTFSKEAKHAFDAAPWAGKTKRYDIVKEGSIAVALVAIAAIVLSLVMGSPDEKPLTFKGWAVSNADNFYVTAVQEIAGTSGSATYGGPYNKASDGLNVGPFWLQKWAGVTHPIDTVNEFVIAPLSTQVMSTEIASALATWKAASDSQKQTWAATYDDAITKADGKLADVAAGAYGPVPALAQGLTDMAKGGALDAALLSQGGFFQTDNTKQILFFGDGSYLDDAGTTANLQGGTWGMMNETGRYPGQAWLWLYSFWYQIPPFNNEESKPIGANADAYIMVLMGLLSLGLILIPVIPGIKSLPMRIPIHRGIWRQYYDANGIKRRKK</sequence>
<name>A0A6J6Z6A7_9ZZZZ</name>
<keyword evidence="1" id="KW-0472">Membrane</keyword>
<dbReference type="EMBL" id="CAFABC010000004">
    <property type="protein sequence ID" value="CAB4817361.1"/>
    <property type="molecule type" value="Genomic_DNA"/>
</dbReference>
<feature type="transmembrane region" description="Helical" evidence="1">
    <location>
        <begin position="29"/>
        <end position="48"/>
    </location>
</feature>
<accession>A0A6J6Z6A7</accession>
<proteinExistence type="predicted"/>
<organism evidence="4">
    <name type="scientific">freshwater metagenome</name>
    <dbReference type="NCBI Taxonomy" id="449393"/>
    <lineage>
        <taxon>unclassified sequences</taxon>
        <taxon>metagenomes</taxon>
        <taxon>ecological metagenomes</taxon>
    </lineage>
</organism>
<keyword evidence="1" id="KW-1133">Transmembrane helix</keyword>
<keyword evidence="1" id="KW-0812">Transmembrane</keyword>
<evidence type="ECO:0000313" key="5">
    <source>
        <dbReference type="EMBL" id="CAB5136564.1"/>
    </source>
</evidence>
<evidence type="ECO:0000313" key="3">
    <source>
        <dbReference type="EMBL" id="CAB4721049.1"/>
    </source>
</evidence>
<dbReference type="EMBL" id="CAESAH010000003">
    <property type="protein sequence ID" value="CAB4331493.1"/>
    <property type="molecule type" value="Genomic_DNA"/>
</dbReference>
<reference evidence="4" key="1">
    <citation type="submission" date="2020-05" db="EMBL/GenBank/DDBJ databases">
        <authorList>
            <person name="Chiriac C."/>
            <person name="Salcher M."/>
            <person name="Ghai R."/>
            <person name="Kavagutti S V."/>
        </authorList>
    </citation>
    <scope>NUCLEOTIDE SEQUENCE</scope>
</reference>